<dbReference type="RefSeq" id="WP_406768513.1">
    <property type="nucleotide sequence ID" value="NZ_JBJHZZ010000001.1"/>
</dbReference>
<evidence type="ECO:0000313" key="2">
    <source>
        <dbReference type="EMBL" id="MFL0246062.1"/>
    </source>
</evidence>
<evidence type="ECO:0000256" key="1">
    <source>
        <dbReference type="SAM" id="Phobius"/>
    </source>
</evidence>
<feature type="transmembrane region" description="Helical" evidence="1">
    <location>
        <begin position="6"/>
        <end position="23"/>
    </location>
</feature>
<keyword evidence="1" id="KW-0472">Membrane</keyword>
<proteinExistence type="predicted"/>
<gene>
    <name evidence="2" type="ORF">ACJDUG_03605</name>
</gene>
<organism evidence="2 3">
    <name type="scientific">Candidatus Clostridium stratigraminis</name>
    <dbReference type="NCBI Taxonomy" id="3381661"/>
    <lineage>
        <taxon>Bacteria</taxon>
        <taxon>Bacillati</taxon>
        <taxon>Bacillota</taxon>
        <taxon>Clostridia</taxon>
        <taxon>Eubacteriales</taxon>
        <taxon>Clostridiaceae</taxon>
        <taxon>Clostridium</taxon>
    </lineage>
</organism>
<comment type="caution">
    <text evidence="2">The sequence shown here is derived from an EMBL/GenBank/DDBJ whole genome shotgun (WGS) entry which is preliminary data.</text>
</comment>
<keyword evidence="1" id="KW-0812">Transmembrane</keyword>
<name>A0ABW8T1P4_9CLOT</name>
<sequence length="46" mass="5323">MGSVLMLYLVCGFIFFFILYNIIMSAVKEGTLNALIEYEKLKKEDN</sequence>
<evidence type="ECO:0000313" key="3">
    <source>
        <dbReference type="Proteomes" id="UP001623591"/>
    </source>
</evidence>
<reference evidence="2 3" key="1">
    <citation type="submission" date="2024-11" db="EMBL/GenBank/DDBJ databases">
        <authorList>
            <person name="Heng Y.C."/>
            <person name="Lim A.C.H."/>
            <person name="Lee J.K.Y."/>
            <person name="Kittelmann S."/>
        </authorList>
    </citation>
    <scope>NUCLEOTIDE SEQUENCE [LARGE SCALE GENOMIC DNA]</scope>
    <source>
        <strain evidence="2 3">WILCCON 0185</strain>
    </source>
</reference>
<accession>A0ABW8T1P4</accession>
<keyword evidence="1" id="KW-1133">Transmembrane helix</keyword>
<dbReference type="EMBL" id="JBJHZZ010000001">
    <property type="protein sequence ID" value="MFL0246062.1"/>
    <property type="molecule type" value="Genomic_DNA"/>
</dbReference>
<keyword evidence="3" id="KW-1185">Reference proteome</keyword>
<dbReference type="Proteomes" id="UP001623591">
    <property type="component" value="Unassembled WGS sequence"/>
</dbReference>
<protein>
    <submittedName>
        <fullName evidence="2">Uncharacterized protein</fullName>
    </submittedName>
</protein>